<protein>
    <recommendedName>
        <fullName evidence="3">Hydrolase</fullName>
    </recommendedName>
</protein>
<proteinExistence type="predicted"/>
<keyword evidence="2" id="KW-1185">Reference proteome</keyword>
<dbReference type="SUPFAM" id="SSF56784">
    <property type="entry name" value="HAD-like"/>
    <property type="match status" value="1"/>
</dbReference>
<sequence length="119" mass="13234">MEEKRKPIIAVDFDGTLCADCYPGIGAPNRGLIRWLAGEKENGSRLILWTCRCGELLLEAVLWCGRQGLAFDAVNDNLDEIKMRYGSNARKIFADIYIDDRACVPEAALAWQQGKQADG</sequence>
<organism evidence="1 2">
    <name type="scientific">Roseburia yibonii</name>
    <dbReference type="NCBI Taxonomy" id="2763063"/>
    <lineage>
        <taxon>Bacteria</taxon>
        <taxon>Bacillati</taxon>
        <taxon>Bacillota</taxon>
        <taxon>Clostridia</taxon>
        <taxon>Lachnospirales</taxon>
        <taxon>Lachnospiraceae</taxon>
        <taxon>Roseburia</taxon>
    </lineage>
</organism>
<dbReference type="EMBL" id="JACOQH010000008">
    <property type="protein sequence ID" value="MBC5754458.1"/>
    <property type="molecule type" value="Genomic_DNA"/>
</dbReference>
<evidence type="ECO:0000313" key="1">
    <source>
        <dbReference type="EMBL" id="MBC5754458.1"/>
    </source>
</evidence>
<comment type="caution">
    <text evidence="1">The sequence shown here is derived from an EMBL/GenBank/DDBJ whole genome shotgun (WGS) entry which is preliminary data.</text>
</comment>
<dbReference type="Proteomes" id="UP000621540">
    <property type="component" value="Unassembled WGS sequence"/>
</dbReference>
<dbReference type="RefSeq" id="WP_147618871.1">
    <property type="nucleotide sequence ID" value="NZ_JACOQH010000008.1"/>
</dbReference>
<evidence type="ECO:0000313" key="2">
    <source>
        <dbReference type="Proteomes" id="UP000621540"/>
    </source>
</evidence>
<dbReference type="PIRSF" id="PIRSF020079">
    <property type="entry name" value="UCP020079"/>
    <property type="match status" value="1"/>
</dbReference>
<reference evidence="1 2" key="1">
    <citation type="submission" date="2020-08" db="EMBL/GenBank/DDBJ databases">
        <title>Genome public.</title>
        <authorList>
            <person name="Liu C."/>
            <person name="Sun Q."/>
        </authorList>
    </citation>
    <scope>NUCLEOTIDE SEQUENCE [LARGE SCALE GENOMIC DNA]</scope>
    <source>
        <strain evidence="1 2">BX0805</strain>
    </source>
</reference>
<dbReference type="InterPro" id="IPR036412">
    <property type="entry name" value="HAD-like_sf"/>
</dbReference>
<name>A0ABR7IBY7_9FIRM</name>
<gene>
    <name evidence="1" type="ORF">H8Z76_10620</name>
</gene>
<dbReference type="InterPro" id="IPR023214">
    <property type="entry name" value="HAD_sf"/>
</dbReference>
<evidence type="ECO:0008006" key="3">
    <source>
        <dbReference type="Google" id="ProtNLM"/>
    </source>
</evidence>
<dbReference type="Gene3D" id="3.40.50.1000">
    <property type="entry name" value="HAD superfamily/HAD-like"/>
    <property type="match status" value="1"/>
</dbReference>
<accession>A0ABR7IBY7</accession>
<dbReference type="InterPro" id="IPR016769">
    <property type="entry name" value="Phage_SP01_Orf1"/>
</dbReference>